<evidence type="ECO:0000259" key="1">
    <source>
        <dbReference type="Pfam" id="PF13320"/>
    </source>
</evidence>
<evidence type="ECO:0000259" key="2">
    <source>
        <dbReference type="Pfam" id="PF22680"/>
    </source>
</evidence>
<comment type="caution">
    <text evidence="3">The sequence shown here is derived from an EMBL/GenBank/DDBJ whole genome shotgun (WGS) entry which is preliminary data.</text>
</comment>
<evidence type="ECO:0000313" key="4">
    <source>
        <dbReference type="Proteomes" id="UP000248790"/>
    </source>
</evidence>
<dbReference type="EMBL" id="QLMC01000007">
    <property type="protein sequence ID" value="RAJ92582.1"/>
    <property type="molecule type" value="Genomic_DNA"/>
</dbReference>
<sequence>MCTGILTLNHDLFFMKKWLTLLFLSPIVGCWAQSVDLGRYQELPDPKPVNSASWTAVKTGQNVSFATADVRYAKHTAPDSKTLQKSWKAQAWKGEKVHTQAVIWSATPLSNVGLSWSDLNDAKGHKIPAGSVSAGFVRYVMTDGLSPTGDGCDERPPGKYDSSLVADPIDLVKVLDVPKHTTQPVWLSVSVPPTTPAGLYTGTLSVASSGAKPTVLTYSIDVQNRSLPAPKDWKFHLDLWQNPYSVARVHSVKVWSKEHWDLMRPYMKMLADAGQKSITATIINDPWRSQTEDVYGSMVQWTKKKDGTWAYDYTIFDQWVTYMMELGVDRFINCYSMIPWNLKFSYYDEAARKDTFIVAKTGTPEYEAHWRPMLTDFARHLKAKGWFEKTTIAMDERPMAAMQQALALIKSVDKDFRLSLAGLYHPELEQDLIDYCVATNQTVDKATMQRRRQAGFNTTYYTCCTERYPNTFTFSPPAEAAWISWHAASKGYDGYLRWAYNCWVKDPLRDSRFRTWPAGDTYIVYPGPRTSIRFERLIEGIQDYEKIRILKDEFRAKGQTDKAQQLEKALNTFEVSALANTPAATHLQPAKALLNSF</sequence>
<dbReference type="InterPro" id="IPR017853">
    <property type="entry name" value="GH"/>
</dbReference>
<feature type="domain" description="Glycoside hydrolase 123 catalytic" evidence="1">
    <location>
        <begin position="240"/>
        <end position="550"/>
    </location>
</feature>
<reference evidence="3 4" key="1">
    <citation type="submission" date="2018-06" db="EMBL/GenBank/DDBJ databases">
        <title>Genomic Encyclopedia of Archaeal and Bacterial Type Strains, Phase II (KMG-II): from individual species to whole genera.</title>
        <authorList>
            <person name="Goeker M."/>
        </authorList>
    </citation>
    <scope>NUCLEOTIDE SEQUENCE [LARGE SCALE GENOMIC DNA]</scope>
    <source>
        <strain evidence="3 4">DSM 21851</strain>
    </source>
</reference>
<dbReference type="Proteomes" id="UP000248790">
    <property type="component" value="Unassembled WGS sequence"/>
</dbReference>
<keyword evidence="4" id="KW-1185">Reference proteome</keyword>
<dbReference type="InterPro" id="IPR053850">
    <property type="entry name" value="Glyco_hydro_123_N_2"/>
</dbReference>
<gene>
    <name evidence="3" type="ORF">LX87_04912</name>
</gene>
<proteinExistence type="predicted"/>
<organism evidence="3 4">
    <name type="scientific">Larkinella arboricola</name>
    <dbReference type="NCBI Taxonomy" id="643671"/>
    <lineage>
        <taxon>Bacteria</taxon>
        <taxon>Pseudomonadati</taxon>
        <taxon>Bacteroidota</taxon>
        <taxon>Cytophagia</taxon>
        <taxon>Cytophagales</taxon>
        <taxon>Spirosomataceae</taxon>
        <taxon>Larkinella</taxon>
    </lineage>
</organism>
<protein>
    <submittedName>
        <fullName evidence="3">Uncharacterized protein DUF4091</fullName>
    </submittedName>
</protein>
<dbReference type="Pfam" id="PF22680">
    <property type="entry name" value="Glyco_hydro_123_N_2"/>
    <property type="match status" value="1"/>
</dbReference>
<evidence type="ECO:0000313" key="3">
    <source>
        <dbReference type="EMBL" id="RAJ92582.1"/>
    </source>
</evidence>
<dbReference type="AlphaFoldDB" id="A0A327WQ20"/>
<dbReference type="InterPro" id="IPR025150">
    <property type="entry name" value="GH123_cat"/>
</dbReference>
<accession>A0A327WQ20</accession>
<dbReference type="SUPFAM" id="SSF51445">
    <property type="entry name" value="(Trans)glycosidases"/>
    <property type="match status" value="1"/>
</dbReference>
<dbReference type="Pfam" id="PF13320">
    <property type="entry name" value="GH123_cat"/>
    <property type="match status" value="1"/>
</dbReference>
<feature type="domain" description="Glycoside hydrolase 123 N-terminal" evidence="2">
    <location>
        <begin position="65"/>
        <end position="207"/>
    </location>
</feature>
<name>A0A327WQ20_LARAB</name>